<accession>A0A1Y1IJJ3</accession>
<evidence type="ECO:0000256" key="1">
    <source>
        <dbReference type="SAM" id="MobiDB-lite"/>
    </source>
</evidence>
<feature type="region of interest" description="Disordered" evidence="1">
    <location>
        <begin position="34"/>
        <end position="59"/>
    </location>
</feature>
<feature type="compositionally biased region" description="Basic and acidic residues" evidence="1">
    <location>
        <begin position="209"/>
        <end position="223"/>
    </location>
</feature>
<evidence type="ECO:0000259" key="2">
    <source>
        <dbReference type="Pfam" id="PF07716"/>
    </source>
</evidence>
<proteinExistence type="predicted"/>
<reference evidence="3 4" key="1">
    <citation type="journal article" date="2014" name="Nat. Commun.">
        <title>Klebsormidium flaccidum genome reveals primary factors for plant terrestrial adaptation.</title>
        <authorList>
            <person name="Hori K."/>
            <person name="Maruyama F."/>
            <person name="Fujisawa T."/>
            <person name="Togashi T."/>
            <person name="Yamamoto N."/>
            <person name="Seo M."/>
            <person name="Sato S."/>
            <person name="Yamada T."/>
            <person name="Mori H."/>
            <person name="Tajima N."/>
            <person name="Moriyama T."/>
            <person name="Ikeuchi M."/>
            <person name="Watanabe M."/>
            <person name="Wada H."/>
            <person name="Kobayashi K."/>
            <person name="Saito M."/>
            <person name="Masuda T."/>
            <person name="Sasaki-Sekimoto Y."/>
            <person name="Mashiguchi K."/>
            <person name="Awai K."/>
            <person name="Shimojima M."/>
            <person name="Masuda S."/>
            <person name="Iwai M."/>
            <person name="Nobusawa T."/>
            <person name="Narise T."/>
            <person name="Kondo S."/>
            <person name="Saito H."/>
            <person name="Sato R."/>
            <person name="Murakawa M."/>
            <person name="Ihara Y."/>
            <person name="Oshima-Yamada Y."/>
            <person name="Ohtaka K."/>
            <person name="Satoh M."/>
            <person name="Sonobe K."/>
            <person name="Ishii M."/>
            <person name="Ohtani R."/>
            <person name="Kanamori-Sato M."/>
            <person name="Honoki R."/>
            <person name="Miyazaki D."/>
            <person name="Mochizuki H."/>
            <person name="Umetsu J."/>
            <person name="Higashi K."/>
            <person name="Shibata D."/>
            <person name="Kamiya Y."/>
            <person name="Sato N."/>
            <person name="Nakamura Y."/>
            <person name="Tabata S."/>
            <person name="Ida S."/>
            <person name="Kurokawa K."/>
            <person name="Ohta H."/>
        </authorList>
    </citation>
    <scope>NUCLEOTIDE SEQUENCE [LARGE SCALE GENOMIC DNA]</scope>
    <source>
        <strain evidence="3 4">NIES-2285</strain>
    </source>
</reference>
<dbReference type="GO" id="GO:0003700">
    <property type="term" value="F:DNA-binding transcription factor activity"/>
    <property type="evidence" value="ECO:0007669"/>
    <property type="project" value="InterPro"/>
</dbReference>
<feature type="compositionally biased region" description="Basic and acidic residues" evidence="1">
    <location>
        <begin position="158"/>
        <end position="192"/>
    </location>
</feature>
<dbReference type="Pfam" id="PF07716">
    <property type="entry name" value="bZIP_2"/>
    <property type="match status" value="1"/>
</dbReference>
<dbReference type="Proteomes" id="UP000054558">
    <property type="component" value="Unassembled WGS sequence"/>
</dbReference>
<keyword evidence="4" id="KW-1185">Reference proteome</keyword>
<gene>
    <name evidence="3" type="ORF">KFL_007180010</name>
</gene>
<evidence type="ECO:0000313" key="3">
    <source>
        <dbReference type="EMBL" id="GAQ91040.1"/>
    </source>
</evidence>
<feature type="domain" description="BZIP" evidence="2">
    <location>
        <begin position="212"/>
        <end position="245"/>
    </location>
</feature>
<dbReference type="CDD" id="cd14686">
    <property type="entry name" value="bZIP"/>
    <property type="match status" value="1"/>
</dbReference>
<organism evidence="3 4">
    <name type="scientific">Klebsormidium nitens</name>
    <name type="common">Green alga</name>
    <name type="synonym">Ulothrix nitens</name>
    <dbReference type="NCBI Taxonomy" id="105231"/>
    <lineage>
        <taxon>Eukaryota</taxon>
        <taxon>Viridiplantae</taxon>
        <taxon>Streptophyta</taxon>
        <taxon>Klebsormidiophyceae</taxon>
        <taxon>Klebsormidiales</taxon>
        <taxon>Klebsormidiaceae</taxon>
        <taxon>Klebsormidium</taxon>
    </lineage>
</organism>
<sequence>MLRSLCIAKGRRIGRTSRRPDRVGWLQLEVFTSKQPSESAERPLGGPKPEPVLFSPTSLPSAHAQRFLTSAGSEAALRKAQPLAERSSLEKSLAAGLDVRDMIDALVVERLREFTNLGTSAAPATWPAGGGASSSHEGGHGPGGSPTSDQEGGSLRPSHREWLTRLAAGRDTEGPPKKEPSRSRESDAEEGRKKRSRSRSRSSSPHEGQGGHERVGGNREAVRKYREKKKVEFASMQNQLAQLHKLCAAQDDQLRHKARLEEELVALWRQIAGLQEKVSRGHNLLVSELFAIKPPRSLT</sequence>
<protein>
    <recommendedName>
        <fullName evidence="2">BZIP domain-containing protein</fullName>
    </recommendedName>
</protein>
<name>A0A1Y1IJJ3_KLENI</name>
<evidence type="ECO:0000313" key="4">
    <source>
        <dbReference type="Proteomes" id="UP000054558"/>
    </source>
</evidence>
<dbReference type="InterPro" id="IPR004827">
    <property type="entry name" value="bZIP"/>
</dbReference>
<dbReference type="EMBL" id="DF237667">
    <property type="protein sequence ID" value="GAQ91040.1"/>
    <property type="molecule type" value="Genomic_DNA"/>
</dbReference>
<dbReference type="AlphaFoldDB" id="A0A1Y1IJJ3"/>
<feature type="region of interest" description="Disordered" evidence="1">
    <location>
        <begin position="120"/>
        <end position="223"/>
    </location>
</feature>